<dbReference type="InterPro" id="IPR032518">
    <property type="entry name" value="HepII_N"/>
</dbReference>
<proteinExistence type="predicted"/>
<reference evidence="6 9" key="1">
    <citation type="journal article" date="2016" name="BMC Genomics">
        <title>Type VI secretion systems of human gut Bacteroidales segregate into three genetic architectures, two of which are contained on mobile genetic elements.</title>
        <authorList>
            <person name="Coyne M.J."/>
            <person name="Roelofs K.G."/>
            <person name="Comstock L.E."/>
        </authorList>
    </citation>
    <scope>NUCLEOTIDE SEQUENCE [LARGE SCALE GENOMIC DNA]</scope>
    <source>
        <strain evidence="6 9">CL09T03C01</strain>
    </source>
</reference>
<dbReference type="InterPro" id="IPR040925">
    <property type="entry name" value="HepII_C"/>
</dbReference>
<dbReference type="EMBL" id="QRHJ01000001">
    <property type="protein sequence ID" value="RHF78468.1"/>
    <property type="molecule type" value="Genomic_DNA"/>
</dbReference>
<dbReference type="PATRIC" id="fig|46506.5.peg.1507"/>
<feature type="domain" description="Heparinase II C-terminal" evidence="5">
    <location>
        <begin position="687"/>
        <end position="773"/>
    </location>
</feature>
<feature type="signal peptide" evidence="2">
    <location>
        <begin position="1"/>
        <end position="22"/>
    </location>
</feature>
<dbReference type="InterPro" id="IPR008929">
    <property type="entry name" value="Chondroitin_lyas"/>
</dbReference>
<dbReference type="Gene3D" id="1.50.10.100">
    <property type="entry name" value="Chondroitin AC/alginate lyase"/>
    <property type="match status" value="1"/>
</dbReference>
<dbReference type="Pfam" id="PF07940">
    <property type="entry name" value="Hepar_II_III_C"/>
    <property type="match status" value="1"/>
</dbReference>
<dbReference type="GO" id="GO:0047488">
    <property type="term" value="F:heparin lyase activity"/>
    <property type="evidence" value="ECO:0007669"/>
    <property type="project" value="UniProtKB-EC"/>
</dbReference>
<keyword evidence="2" id="KW-0732">Signal</keyword>
<organism evidence="6 9">
    <name type="scientific">Bacteroides stercoris</name>
    <dbReference type="NCBI Taxonomy" id="46506"/>
    <lineage>
        <taxon>Bacteria</taxon>
        <taxon>Pseudomonadati</taxon>
        <taxon>Bacteroidota</taxon>
        <taxon>Bacteroidia</taxon>
        <taxon>Bacteroidales</taxon>
        <taxon>Bacteroidaceae</taxon>
        <taxon>Bacteroides</taxon>
    </lineage>
</organism>
<dbReference type="Proteomes" id="UP000056419">
    <property type="component" value="Unassembled WGS sequence"/>
</dbReference>
<evidence type="ECO:0000313" key="8">
    <source>
        <dbReference type="EMBL" id="RHM15524.1"/>
    </source>
</evidence>
<keyword evidence="6" id="KW-0456">Lyase</keyword>
<feature type="domain" description="Heparinase II N-terminal" evidence="4">
    <location>
        <begin position="46"/>
        <end position="263"/>
    </location>
</feature>
<dbReference type="AlphaFoldDB" id="A0A120A2Q3"/>
<comment type="caution">
    <text evidence="6">The sequence shown here is derived from an EMBL/GenBank/DDBJ whole genome shotgun (WGS) entry which is preliminary data.</text>
</comment>
<evidence type="ECO:0000256" key="1">
    <source>
        <dbReference type="ARBA" id="ARBA00004196"/>
    </source>
</evidence>
<dbReference type="Gene3D" id="2.70.98.70">
    <property type="match status" value="1"/>
</dbReference>
<evidence type="ECO:0000313" key="6">
    <source>
        <dbReference type="EMBL" id="KWR55633.1"/>
    </source>
</evidence>
<evidence type="ECO:0000259" key="3">
    <source>
        <dbReference type="Pfam" id="PF07940"/>
    </source>
</evidence>
<dbReference type="RefSeq" id="WP_060385679.1">
    <property type="nucleotide sequence ID" value="NZ_CABOGI010000035.1"/>
</dbReference>
<feature type="domain" description="Heparinase II/III-like C-terminal" evidence="3">
    <location>
        <begin position="398"/>
        <end position="458"/>
    </location>
</feature>
<evidence type="ECO:0000259" key="4">
    <source>
        <dbReference type="Pfam" id="PF16332"/>
    </source>
</evidence>
<dbReference type="Proteomes" id="UP000284604">
    <property type="component" value="Unassembled WGS sequence"/>
</dbReference>
<dbReference type="Pfam" id="PF18675">
    <property type="entry name" value="HepII_C"/>
    <property type="match status" value="1"/>
</dbReference>
<evidence type="ECO:0000256" key="2">
    <source>
        <dbReference type="SAM" id="SignalP"/>
    </source>
</evidence>
<evidence type="ECO:0000313" key="11">
    <source>
        <dbReference type="Proteomes" id="UP000284604"/>
    </source>
</evidence>
<gene>
    <name evidence="6" type="primary">hepB_1</name>
    <name evidence="6" type="ORF">AA415_01413</name>
    <name evidence="7" type="ORF">DW668_00160</name>
    <name evidence="8" type="ORF">DWZ78_16315</name>
</gene>
<dbReference type="SMR" id="A0A120A2Q3"/>
<dbReference type="Pfam" id="PF16332">
    <property type="entry name" value="DUF4962"/>
    <property type="match status" value="1"/>
</dbReference>
<dbReference type="STRING" id="46506.AA415_01413"/>
<dbReference type="SUPFAM" id="SSF48230">
    <property type="entry name" value="Chondroitin AC/alginate lyase"/>
    <property type="match status" value="1"/>
</dbReference>
<dbReference type="Proteomes" id="UP000283762">
    <property type="component" value="Unassembled WGS sequence"/>
</dbReference>
<accession>A0A120A2Q3</accession>
<reference evidence="6" key="2">
    <citation type="submission" date="2016-01" db="EMBL/GenBank/DDBJ databases">
        <authorList>
            <person name="McClelland M."/>
            <person name="Jain A."/>
            <person name="Saraogi P."/>
            <person name="Mendelson R."/>
            <person name="Westerman R."/>
            <person name="SanMiguel P."/>
            <person name="Csonka L."/>
        </authorList>
    </citation>
    <scope>NUCLEOTIDE SEQUENCE</scope>
    <source>
        <strain evidence="6">CL09T03C01</strain>
    </source>
</reference>
<dbReference type="InterPro" id="IPR054645">
    <property type="entry name" value="HepB"/>
</dbReference>
<dbReference type="EMBL" id="LRGC01000005">
    <property type="protein sequence ID" value="KWR55633.1"/>
    <property type="molecule type" value="Genomic_DNA"/>
</dbReference>
<reference evidence="10 11" key="3">
    <citation type="submission" date="2018-08" db="EMBL/GenBank/DDBJ databases">
        <title>A genome reference for cultivated species of the human gut microbiota.</title>
        <authorList>
            <person name="Zou Y."/>
            <person name="Xue W."/>
            <person name="Luo G."/>
        </authorList>
    </citation>
    <scope>NUCLEOTIDE SEQUENCE [LARGE SCALE GENOMIC DNA]</scope>
    <source>
        <strain evidence="8 11">AF35-20</strain>
        <strain evidence="7 10">AM25-16</strain>
    </source>
</reference>
<dbReference type="Gene3D" id="2.60.40.2750">
    <property type="match status" value="1"/>
</dbReference>
<evidence type="ECO:0000313" key="7">
    <source>
        <dbReference type="EMBL" id="RHF78468.1"/>
    </source>
</evidence>
<dbReference type="EMBL" id="QRPN01000031">
    <property type="protein sequence ID" value="RHM15524.1"/>
    <property type="molecule type" value="Genomic_DNA"/>
</dbReference>
<feature type="chain" id="PRO_5036004324" evidence="2">
    <location>
        <begin position="23"/>
        <end position="773"/>
    </location>
</feature>
<sequence precursor="true">MKKSILFITSFFLCVFCLKSNAQQSRPEVTWENMEGVTVPIPPQVHPRLYVRSADLPDLKKRMEHPHVKEVLATLNKLGKDRTPEEEAKVKDRGFRYYFEMRGVTSRVQVQALDYLVYGDKKQARSAITAMLDTLQNVNYGTKGDLSRASGVMLTCGAMVYDWCYDQMKESEKKAYIESFIRIAKTMECGYPPRNNEPIAGHSSEWMILRDMLSAGIAIYDEYPDMYNHVIKMMFKDYLPVRNYIYSGHNYHQGTSYVNVRFSNDLFSLWILQRMGAGAIYNPAQQFVLYDFLYRRRPDGQVMPAGDTNPIRKNMPSYSLPAMLASSFYKDSYLAYEYERKPNIERHCLIFDILWRDLDLKAKAPDDLPLTRYSGSPFGWMIARTAWDENSVIAEMKINEQFVGNHQHLDGGSFQLYYKGPLAIDAGAYQGSSGGYNSPHNKNFFKRTIAHNSLLVYNPDEKFACWNYGGGGKTEFATNDGGQRMPGDRWETCRSFEQLLSKDYTTGKALAHGFGPDACKPDYSYLKGDITQAYTDKVKEAKRSFVFLNLHAAEVPAALIVFDKVVSSDPTFKKFWLLHSIEEPTIEGNRFIVRRTKNGDTGMLQNHVLLPEAGNAQIEKVGGKGKEFWVFGTNYPNDALPNRPDDANERGAWRVEVSPAAPATEDCFLNVMQVADNTCKRMHDVKRIDAEKVVGVQIADRVVTFSRDSRPLSGKVDMKVDGNAAMKFVITDLIPGTWQIKKDGKVYIPAMEVRSDDGILSFEGTAGHYEFLR</sequence>
<dbReference type="EC" id="4.2.2.7" evidence="6"/>
<dbReference type="NCBIfam" id="NF045571">
    <property type="entry name" value="HepHepsulflyase"/>
    <property type="match status" value="1"/>
</dbReference>
<evidence type="ECO:0000259" key="5">
    <source>
        <dbReference type="Pfam" id="PF18675"/>
    </source>
</evidence>
<evidence type="ECO:0000313" key="10">
    <source>
        <dbReference type="Proteomes" id="UP000283762"/>
    </source>
</evidence>
<keyword evidence="9" id="KW-1185">Reference proteome</keyword>
<dbReference type="GO" id="GO:0030313">
    <property type="term" value="C:cell envelope"/>
    <property type="evidence" value="ECO:0007669"/>
    <property type="project" value="UniProtKB-SubCell"/>
</dbReference>
<evidence type="ECO:0000313" key="9">
    <source>
        <dbReference type="Proteomes" id="UP000056419"/>
    </source>
</evidence>
<dbReference type="InterPro" id="IPR012480">
    <property type="entry name" value="Hepar_II_III_C"/>
</dbReference>
<comment type="subcellular location">
    <subcellularLocation>
        <location evidence="1">Cell envelope</location>
    </subcellularLocation>
</comment>
<name>A0A120A2Q3_BACSE</name>
<protein>
    <submittedName>
        <fullName evidence="7">DUF4962 domain-containing protein</fullName>
    </submittedName>
    <submittedName>
        <fullName evidence="6">Heparin and heparin-sulfate lyase</fullName>
        <ecNumber evidence="6">4.2.2.7</ecNumber>
    </submittedName>
</protein>